<dbReference type="PANTHER" id="PTHR43409">
    <property type="entry name" value="ANAEROBIC MAGNESIUM-PROTOPORPHYRIN IX MONOMETHYL ESTER CYCLASE-RELATED"/>
    <property type="match status" value="1"/>
</dbReference>
<dbReference type="Gene3D" id="3.80.30.20">
    <property type="entry name" value="tm_1862 like domain"/>
    <property type="match status" value="1"/>
</dbReference>
<evidence type="ECO:0000256" key="4">
    <source>
        <dbReference type="ARBA" id="ARBA00023004"/>
    </source>
</evidence>
<keyword evidence="3" id="KW-0479">Metal-binding</keyword>
<sequence>MVGRALGRCPEALSCAGNALDRTARMAHNAAMLLIFPPIAKACEPPAGIARLASALHAHGIPCRVLDANLEGQLWLMKQPLPANDTWTRRAGKNLARNLAALYDRETYRSPDRYSRAVREVNRVLAVAARGSGTTLGLADYQHEKLSPLRSSDLVKAAQHPEQNPFFRWFSARLRHILADATHAPVRVVGFSLNYLSQALCTFAMIGFIRSEFPALRISLGGGLATSWLQRPGWQNPFGNLVDQLVAGPGERPLLSLFGVDGLPDRHVTPDYSVLPHHEYLSPGFILPYSSASGCYWNRCSFCPELAEGNRYRPVPVQRALADLHELTARTRPVLIHLLDNAISPALMRALAADPPPAPWYGFARFEEELADADFCLALRRSGCVMLKLGLESGDQGVLDQLQKGIDLGQASRILTNLQRAGIAVYLYLLFGTPAETLTEARRTLEFVVRHREAIGFMNLAIFNMPIAGDEAARHETEPFYDGDLSLYTAFRHPHGWDRKEVRLFLANEFKRHTSVAAILKNDPPLFSSNHAAFFRTFW</sequence>
<dbReference type="PANTHER" id="PTHR43409:SF7">
    <property type="entry name" value="BLL1977 PROTEIN"/>
    <property type="match status" value="1"/>
</dbReference>
<organism evidence="7 8">
    <name type="scientific">Geobacter argillaceus</name>
    <dbReference type="NCBI Taxonomy" id="345631"/>
    <lineage>
        <taxon>Bacteria</taxon>
        <taxon>Pseudomonadati</taxon>
        <taxon>Thermodesulfobacteriota</taxon>
        <taxon>Desulfuromonadia</taxon>
        <taxon>Geobacterales</taxon>
        <taxon>Geobacteraceae</taxon>
        <taxon>Geobacter</taxon>
    </lineage>
</organism>
<gene>
    <name evidence="7" type="ORF">JN12_00154</name>
</gene>
<dbReference type="EMBL" id="VLLN01000001">
    <property type="protein sequence ID" value="TWJ33480.1"/>
    <property type="molecule type" value="Genomic_DNA"/>
</dbReference>
<dbReference type="SFLD" id="SFLDG01082">
    <property type="entry name" value="B12-binding_domain_containing"/>
    <property type="match status" value="1"/>
</dbReference>
<dbReference type="InterPro" id="IPR006638">
    <property type="entry name" value="Elp3/MiaA/NifB-like_rSAM"/>
</dbReference>
<reference evidence="7 8" key="1">
    <citation type="submission" date="2019-07" db="EMBL/GenBank/DDBJ databases">
        <title>Genomic Encyclopedia of Archaeal and Bacterial Type Strains, Phase II (KMG-II): from individual species to whole genera.</title>
        <authorList>
            <person name="Goeker M."/>
        </authorList>
    </citation>
    <scope>NUCLEOTIDE SEQUENCE [LARGE SCALE GENOMIC DNA]</scope>
    <source>
        <strain evidence="7 8">ATCC BAA-1139</strain>
    </source>
</reference>
<dbReference type="SFLD" id="SFLDS00029">
    <property type="entry name" value="Radical_SAM"/>
    <property type="match status" value="1"/>
</dbReference>
<keyword evidence="8" id="KW-1185">Reference proteome</keyword>
<proteinExistence type="predicted"/>
<dbReference type="InterPro" id="IPR023404">
    <property type="entry name" value="rSAM_horseshoe"/>
</dbReference>
<evidence type="ECO:0000259" key="6">
    <source>
        <dbReference type="SMART" id="SM00729"/>
    </source>
</evidence>
<evidence type="ECO:0000256" key="3">
    <source>
        <dbReference type="ARBA" id="ARBA00022723"/>
    </source>
</evidence>
<keyword evidence="5" id="KW-0411">Iron-sulfur</keyword>
<dbReference type="InterPro" id="IPR058240">
    <property type="entry name" value="rSAM_sf"/>
</dbReference>
<evidence type="ECO:0000313" key="8">
    <source>
        <dbReference type="Proteomes" id="UP000319449"/>
    </source>
</evidence>
<evidence type="ECO:0000256" key="1">
    <source>
        <dbReference type="ARBA" id="ARBA00001966"/>
    </source>
</evidence>
<dbReference type="GO" id="GO:0051536">
    <property type="term" value="F:iron-sulfur cluster binding"/>
    <property type="evidence" value="ECO:0007669"/>
    <property type="project" value="UniProtKB-KW"/>
</dbReference>
<feature type="domain" description="Elp3/MiaA/NifB-like radical SAM core" evidence="6">
    <location>
        <begin position="285"/>
        <end position="490"/>
    </location>
</feature>
<dbReference type="GO" id="GO:0046872">
    <property type="term" value="F:metal ion binding"/>
    <property type="evidence" value="ECO:0007669"/>
    <property type="project" value="UniProtKB-KW"/>
</dbReference>
<keyword evidence="4" id="KW-0408">Iron</keyword>
<dbReference type="GO" id="GO:0005829">
    <property type="term" value="C:cytosol"/>
    <property type="evidence" value="ECO:0007669"/>
    <property type="project" value="TreeGrafter"/>
</dbReference>
<evidence type="ECO:0000313" key="7">
    <source>
        <dbReference type="EMBL" id="TWJ33480.1"/>
    </source>
</evidence>
<dbReference type="SMART" id="SM00729">
    <property type="entry name" value="Elp3"/>
    <property type="match status" value="1"/>
</dbReference>
<comment type="caution">
    <text evidence="7">The sequence shown here is derived from an EMBL/GenBank/DDBJ whole genome shotgun (WGS) entry which is preliminary data.</text>
</comment>
<dbReference type="InterPro" id="IPR007197">
    <property type="entry name" value="rSAM"/>
</dbReference>
<evidence type="ECO:0000256" key="2">
    <source>
        <dbReference type="ARBA" id="ARBA00022691"/>
    </source>
</evidence>
<comment type="cofactor">
    <cofactor evidence="1">
        <name>[4Fe-4S] cluster</name>
        <dbReference type="ChEBI" id="CHEBI:49883"/>
    </cofactor>
</comment>
<evidence type="ECO:0000256" key="5">
    <source>
        <dbReference type="ARBA" id="ARBA00023014"/>
    </source>
</evidence>
<dbReference type="SUPFAM" id="SSF102114">
    <property type="entry name" value="Radical SAM enzymes"/>
    <property type="match status" value="1"/>
</dbReference>
<accession>A0A562WSU6</accession>
<protein>
    <submittedName>
        <fullName evidence="7">Radical SAM superfamily enzyme YgiQ (UPF0313 family)</fullName>
    </submittedName>
</protein>
<dbReference type="AlphaFoldDB" id="A0A562WSU6"/>
<name>A0A562WSU6_9BACT</name>
<dbReference type="Proteomes" id="UP000319449">
    <property type="component" value="Unassembled WGS sequence"/>
</dbReference>
<dbReference type="InterPro" id="IPR051198">
    <property type="entry name" value="BchE-like"/>
</dbReference>
<dbReference type="GO" id="GO:0003824">
    <property type="term" value="F:catalytic activity"/>
    <property type="evidence" value="ECO:0007669"/>
    <property type="project" value="InterPro"/>
</dbReference>
<keyword evidence="2" id="KW-0949">S-adenosyl-L-methionine</keyword>